<dbReference type="PROSITE" id="PS51194">
    <property type="entry name" value="HELICASE_CTER"/>
    <property type="match status" value="1"/>
</dbReference>
<dbReference type="InterPro" id="IPR014001">
    <property type="entry name" value="Helicase_ATP-bd"/>
</dbReference>
<keyword evidence="9" id="KW-0067">ATP-binding</keyword>
<dbReference type="InterPro" id="IPR018957">
    <property type="entry name" value="Znf_C3HC4_RING-type"/>
</dbReference>
<dbReference type="InterPro" id="IPR001650">
    <property type="entry name" value="Helicase_C-like"/>
</dbReference>
<feature type="domain" description="Helicase ATP-binding" evidence="13">
    <location>
        <begin position="369"/>
        <end position="541"/>
    </location>
</feature>
<evidence type="ECO:0000256" key="3">
    <source>
        <dbReference type="ARBA" id="ARBA00022723"/>
    </source>
</evidence>
<dbReference type="GO" id="GO:0008094">
    <property type="term" value="F:ATP-dependent activity, acting on DNA"/>
    <property type="evidence" value="ECO:0007669"/>
    <property type="project" value="TreeGrafter"/>
</dbReference>
<feature type="compositionally biased region" description="Low complexity" evidence="11">
    <location>
        <begin position="27"/>
        <end position="66"/>
    </location>
</feature>
<dbReference type="PANTHER" id="PTHR45626">
    <property type="entry name" value="TRANSCRIPTION TERMINATION FACTOR 2-RELATED"/>
    <property type="match status" value="1"/>
</dbReference>
<evidence type="ECO:0000256" key="5">
    <source>
        <dbReference type="ARBA" id="ARBA00022771"/>
    </source>
</evidence>
<dbReference type="InterPro" id="IPR013083">
    <property type="entry name" value="Znf_RING/FYVE/PHD"/>
</dbReference>
<keyword evidence="5 10" id="KW-0863">Zinc-finger</keyword>
<dbReference type="Gene3D" id="3.40.50.300">
    <property type="entry name" value="P-loop containing nucleotide triphosphate hydrolases"/>
    <property type="match status" value="1"/>
</dbReference>
<gene>
    <name evidence="15" type="ORF">EMPS_04820</name>
</gene>
<dbReference type="SMART" id="SM00184">
    <property type="entry name" value="RING"/>
    <property type="match status" value="1"/>
</dbReference>
<feature type="compositionally biased region" description="Acidic residues" evidence="11">
    <location>
        <begin position="268"/>
        <end position="281"/>
    </location>
</feature>
<evidence type="ECO:0000256" key="11">
    <source>
        <dbReference type="SAM" id="MobiDB-lite"/>
    </source>
</evidence>
<dbReference type="PANTHER" id="PTHR45626:SF12">
    <property type="entry name" value="DNA REPAIR PROTEIN RAD16"/>
    <property type="match status" value="1"/>
</dbReference>
<dbReference type="InterPro" id="IPR049730">
    <property type="entry name" value="SNF2/RAD54-like_C"/>
</dbReference>
<evidence type="ECO:0000256" key="2">
    <source>
        <dbReference type="ARBA" id="ARBA00007025"/>
    </source>
</evidence>
<feature type="domain" description="RING-type" evidence="12">
    <location>
        <begin position="707"/>
        <end position="749"/>
    </location>
</feature>
<dbReference type="GO" id="GO:0006289">
    <property type="term" value="P:nucleotide-excision repair"/>
    <property type="evidence" value="ECO:0007669"/>
    <property type="project" value="TreeGrafter"/>
</dbReference>
<dbReference type="InterPro" id="IPR038718">
    <property type="entry name" value="SNF2-like_sf"/>
</dbReference>
<reference evidence="15" key="1">
    <citation type="submission" date="2021-11" db="EMBL/GenBank/DDBJ databases">
        <authorList>
            <person name="Herlambang A."/>
            <person name="Guo Y."/>
            <person name="Takashima Y."/>
            <person name="Nishizawa T."/>
        </authorList>
    </citation>
    <scope>NUCLEOTIDE SEQUENCE</scope>
    <source>
        <strain evidence="15">E1425</strain>
    </source>
</reference>
<dbReference type="InterPro" id="IPR001841">
    <property type="entry name" value="Znf_RING"/>
</dbReference>
<feature type="compositionally biased region" description="Basic residues" evidence="11">
    <location>
        <begin position="297"/>
        <end position="306"/>
    </location>
</feature>
<keyword evidence="7" id="KW-0347">Helicase</keyword>
<dbReference type="PROSITE" id="PS51192">
    <property type="entry name" value="HELICASE_ATP_BIND_1"/>
    <property type="match status" value="1"/>
</dbReference>
<reference evidence="15" key="2">
    <citation type="journal article" date="2022" name="Microbiol. Resour. Announc.">
        <title>Whole-Genome Sequence of Entomortierella parvispora E1425, a Mucoromycotan Fungus Associated with Burkholderiaceae-Related Endosymbiotic Bacteria.</title>
        <authorList>
            <person name="Herlambang A."/>
            <person name="Guo Y."/>
            <person name="Takashima Y."/>
            <person name="Narisawa K."/>
            <person name="Ohta H."/>
            <person name="Nishizawa T."/>
        </authorList>
    </citation>
    <scope>NUCLEOTIDE SEQUENCE</scope>
    <source>
        <strain evidence="15">E1425</strain>
    </source>
</reference>
<comment type="subcellular location">
    <subcellularLocation>
        <location evidence="1">Nucleus</location>
    </subcellularLocation>
</comment>
<feature type="region of interest" description="Disordered" evidence="11">
    <location>
        <begin position="1"/>
        <end position="308"/>
    </location>
</feature>
<proteinExistence type="inferred from homology"/>
<name>A0A9P3H9R1_9FUNG</name>
<dbReference type="SUPFAM" id="SSF52540">
    <property type="entry name" value="P-loop containing nucleoside triphosphate hydrolases"/>
    <property type="match status" value="2"/>
</dbReference>
<accession>A0A9P3H9R1</accession>
<keyword evidence="16" id="KW-1185">Reference proteome</keyword>
<feature type="compositionally biased region" description="Low complexity" evidence="11">
    <location>
        <begin position="167"/>
        <end position="176"/>
    </location>
</feature>
<evidence type="ECO:0000256" key="1">
    <source>
        <dbReference type="ARBA" id="ARBA00004123"/>
    </source>
</evidence>
<dbReference type="SMART" id="SM00487">
    <property type="entry name" value="DEXDc"/>
    <property type="match status" value="1"/>
</dbReference>
<evidence type="ECO:0000256" key="8">
    <source>
        <dbReference type="ARBA" id="ARBA00022833"/>
    </source>
</evidence>
<dbReference type="Proteomes" id="UP000827284">
    <property type="component" value="Unassembled WGS sequence"/>
</dbReference>
<dbReference type="PROSITE" id="PS50089">
    <property type="entry name" value="ZF_RING_2"/>
    <property type="match status" value="1"/>
</dbReference>
<dbReference type="Gene3D" id="3.40.50.10810">
    <property type="entry name" value="Tandem AAA-ATPase domain"/>
    <property type="match status" value="1"/>
</dbReference>
<evidence type="ECO:0000259" key="12">
    <source>
        <dbReference type="PROSITE" id="PS50089"/>
    </source>
</evidence>
<organism evidence="15 16">
    <name type="scientific">Entomortierella parvispora</name>
    <dbReference type="NCBI Taxonomy" id="205924"/>
    <lineage>
        <taxon>Eukaryota</taxon>
        <taxon>Fungi</taxon>
        <taxon>Fungi incertae sedis</taxon>
        <taxon>Mucoromycota</taxon>
        <taxon>Mortierellomycotina</taxon>
        <taxon>Mortierellomycetes</taxon>
        <taxon>Mortierellales</taxon>
        <taxon>Mortierellaceae</taxon>
        <taxon>Entomortierella</taxon>
    </lineage>
</organism>
<evidence type="ECO:0000313" key="15">
    <source>
        <dbReference type="EMBL" id="GJJ72463.1"/>
    </source>
</evidence>
<dbReference type="PROSITE" id="PS00690">
    <property type="entry name" value="DEAH_ATP_HELICASE"/>
    <property type="match status" value="1"/>
</dbReference>
<feature type="compositionally biased region" description="Low complexity" evidence="11">
    <location>
        <begin position="282"/>
        <end position="296"/>
    </location>
</feature>
<evidence type="ECO:0000256" key="4">
    <source>
        <dbReference type="ARBA" id="ARBA00022741"/>
    </source>
</evidence>
<dbReference type="CDD" id="cd16567">
    <property type="entry name" value="RING-HC_RAD16-like"/>
    <property type="match status" value="1"/>
</dbReference>
<dbReference type="CDD" id="cd18793">
    <property type="entry name" value="SF2_C_SNF"/>
    <property type="match status" value="1"/>
</dbReference>
<evidence type="ECO:0000313" key="16">
    <source>
        <dbReference type="Proteomes" id="UP000827284"/>
    </source>
</evidence>
<dbReference type="OrthoDB" id="448448at2759"/>
<dbReference type="InterPro" id="IPR027417">
    <property type="entry name" value="P-loop_NTPase"/>
</dbReference>
<dbReference type="GO" id="GO:0005634">
    <property type="term" value="C:nucleus"/>
    <property type="evidence" value="ECO:0007669"/>
    <property type="project" value="UniProtKB-SubCell"/>
</dbReference>
<dbReference type="SMART" id="SM00490">
    <property type="entry name" value="HELICc"/>
    <property type="match status" value="1"/>
</dbReference>
<feature type="domain" description="Helicase C-terminal" evidence="14">
    <location>
        <begin position="800"/>
        <end position="953"/>
    </location>
</feature>
<dbReference type="AlphaFoldDB" id="A0A9P3H9R1"/>
<keyword evidence="8" id="KW-0862">Zinc</keyword>
<protein>
    <submittedName>
        <fullName evidence="15">DNA repair protein RAD16</fullName>
    </submittedName>
</protein>
<evidence type="ECO:0000256" key="6">
    <source>
        <dbReference type="ARBA" id="ARBA00022801"/>
    </source>
</evidence>
<dbReference type="CDD" id="cd18008">
    <property type="entry name" value="DEXDc_SHPRH-like"/>
    <property type="match status" value="1"/>
</dbReference>
<evidence type="ECO:0000259" key="13">
    <source>
        <dbReference type="PROSITE" id="PS51192"/>
    </source>
</evidence>
<dbReference type="Pfam" id="PF00097">
    <property type="entry name" value="zf-C3HC4"/>
    <property type="match status" value="1"/>
</dbReference>
<dbReference type="GO" id="GO:0005524">
    <property type="term" value="F:ATP binding"/>
    <property type="evidence" value="ECO:0007669"/>
    <property type="project" value="UniProtKB-KW"/>
</dbReference>
<dbReference type="GO" id="GO:0016787">
    <property type="term" value="F:hydrolase activity"/>
    <property type="evidence" value="ECO:0007669"/>
    <property type="project" value="UniProtKB-KW"/>
</dbReference>
<evidence type="ECO:0000256" key="7">
    <source>
        <dbReference type="ARBA" id="ARBA00022806"/>
    </source>
</evidence>
<dbReference type="Pfam" id="PF00176">
    <property type="entry name" value="SNF2-rel_dom"/>
    <property type="match status" value="2"/>
</dbReference>
<dbReference type="Pfam" id="PF00271">
    <property type="entry name" value="Helicase_C"/>
    <property type="match status" value="1"/>
</dbReference>
<evidence type="ECO:0000256" key="9">
    <source>
        <dbReference type="ARBA" id="ARBA00022840"/>
    </source>
</evidence>
<comment type="caution">
    <text evidence="15">The sequence shown here is derived from an EMBL/GenBank/DDBJ whole genome shotgun (WGS) entry which is preliminary data.</text>
</comment>
<dbReference type="GO" id="GO:0008270">
    <property type="term" value="F:zinc ion binding"/>
    <property type="evidence" value="ECO:0007669"/>
    <property type="project" value="UniProtKB-KW"/>
</dbReference>
<feature type="compositionally biased region" description="Low complexity" evidence="11">
    <location>
        <begin position="239"/>
        <end position="253"/>
    </location>
</feature>
<dbReference type="InterPro" id="IPR002464">
    <property type="entry name" value="DNA/RNA_helicase_DEAH_CS"/>
</dbReference>
<dbReference type="GO" id="GO:0004386">
    <property type="term" value="F:helicase activity"/>
    <property type="evidence" value="ECO:0007669"/>
    <property type="project" value="UniProtKB-KW"/>
</dbReference>
<sequence length="966" mass="107952">MPPKQAAPAPTPPMRSRPTRASARNQSSVSASGTPSTASSSAATPALDDSQMNSSYSSPNSSFSMSKFHVNDLDGIDSNDSSLVDQLDEDDDDDVSKVNALSESEDDDFMPSKVLRPSAVALGKRRMVEVQTPVSSSSAVKRARPSRPPGTVTVPESDQTEDEGDLSMPSASEASIPPSPTPSSSTRGGRNRPTRSAVTTAASKTRPAKRVAIATSSKTSTSRATNSKAVTKPTRAASRKAAAAVAAQVADSDAVSDDSGSEASLPTDDSDENSEEEDSDGDMSSSSSEAVVVTPVRRARRPRAQRPRPTMTWMEKVNKQLLEFHPELATVWDDLDKISMVVPELADQPKGLSLSLLPFQREGLGWMRKQENTEFKGGILADEMGMGKTIQMISLLLSEPGKPNLIVAPTVAIVQWRNEIQEHAPSLKVLIYHGPNRTESMSELMSHDVVLTTYSIIESGYRKQKYGFKRQGNTVKEDSLLHRIKWHRIVLDEAHNIKERSCNTAKSAFELVSDRKWSLSGTPMQNRVGELYSLIRFMQADPYGYYYCKKCPCKSLHWKYSNMRDCDICGHRPMDHVCWWNNEVLRPIQNFGTVGAGETAFAKLRKLLDRIMLRRTKVERADDLGLPPRKMTVARYLFNEEEEDLYESLFSDTKRKFSTYVEQGTVLNNYANIFELLTKMRQMVDHPDLVLKKVKPGEIGLPETFVCSICQEEAEDPIVSKCHHLFCREDAEQYISSSGIEAPECPVCHIPLSIDLLQPTYTKDETEMDEEVRHKTFARTSIVNRINMDTWRSSTKIEALVEQLYTLQRQDRSTKSICFSQYVTFLDLIKWRLEKAGFKCVKLDGHMTPFQRDASIKKFSDDPNITVFLISLKAGGVALNLTAASRVFICDPWWNPAAELQAMDRIHRIGQYRPILITRLIIENSIESRILQLQEKKQAMVDSTIGKDPAALARLTPEDLRFLFVN</sequence>
<evidence type="ECO:0000259" key="14">
    <source>
        <dbReference type="PROSITE" id="PS51194"/>
    </source>
</evidence>
<feature type="compositionally biased region" description="Pro residues" evidence="11">
    <location>
        <begin position="1"/>
        <end position="15"/>
    </location>
</feature>
<evidence type="ECO:0000256" key="10">
    <source>
        <dbReference type="PROSITE-ProRule" id="PRU00175"/>
    </source>
</evidence>
<dbReference type="InterPro" id="IPR000330">
    <property type="entry name" value="SNF2_N"/>
</dbReference>
<dbReference type="Gene3D" id="3.30.40.10">
    <property type="entry name" value="Zinc/RING finger domain, C3HC4 (zinc finger)"/>
    <property type="match status" value="1"/>
</dbReference>
<keyword evidence="4" id="KW-0547">Nucleotide-binding</keyword>
<dbReference type="InterPro" id="IPR050628">
    <property type="entry name" value="SNF2_RAD54_helicase_TF"/>
</dbReference>
<comment type="similarity">
    <text evidence="2">Belongs to the SNF2/RAD54 helicase family.</text>
</comment>
<feature type="compositionally biased region" description="Low complexity" evidence="11">
    <location>
        <begin position="212"/>
        <end position="229"/>
    </location>
</feature>
<feature type="compositionally biased region" description="Polar residues" evidence="11">
    <location>
        <begin position="194"/>
        <end position="203"/>
    </location>
</feature>
<dbReference type="EMBL" id="BQFW01000007">
    <property type="protein sequence ID" value="GJJ72463.1"/>
    <property type="molecule type" value="Genomic_DNA"/>
</dbReference>
<dbReference type="SUPFAM" id="SSF57850">
    <property type="entry name" value="RING/U-box"/>
    <property type="match status" value="1"/>
</dbReference>
<keyword evidence="6" id="KW-0378">Hydrolase</keyword>
<keyword evidence="3" id="KW-0479">Metal-binding</keyword>